<dbReference type="EMBL" id="CTRP01000004">
    <property type="protein sequence ID" value="CQR71343.1"/>
    <property type="molecule type" value="Genomic_DNA"/>
</dbReference>
<dbReference type="RefSeq" id="WP_021167447.1">
    <property type="nucleotide sequence ID" value="NZ_CTRP01000004.1"/>
</dbReference>
<evidence type="ECO:0000256" key="1">
    <source>
        <dbReference type="SAM" id="Phobius"/>
    </source>
</evidence>
<feature type="transmembrane region" description="Helical" evidence="1">
    <location>
        <begin position="79"/>
        <end position="97"/>
    </location>
</feature>
<accession>A0A0U1KWQ1</accession>
<keyword evidence="1" id="KW-1133">Transmembrane helix</keyword>
<gene>
    <name evidence="2" type="ORF">SpAn4DRAFT_3848</name>
</gene>
<evidence type="ECO:0000313" key="2">
    <source>
        <dbReference type="EMBL" id="CQR71343.1"/>
    </source>
</evidence>
<feature type="transmembrane region" description="Helical" evidence="1">
    <location>
        <begin position="55"/>
        <end position="72"/>
    </location>
</feature>
<keyword evidence="1" id="KW-0472">Membrane</keyword>
<protein>
    <submittedName>
        <fullName evidence="2">Uncharacterized protein</fullName>
    </submittedName>
</protein>
<reference evidence="3" key="1">
    <citation type="submission" date="2015-03" db="EMBL/GenBank/DDBJ databases">
        <authorList>
            <person name="Nijsse Bart"/>
        </authorList>
    </citation>
    <scope>NUCLEOTIDE SEQUENCE [LARGE SCALE GENOMIC DNA]</scope>
</reference>
<evidence type="ECO:0000313" key="3">
    <source>
        <dbReference type="Proteomes" id="UP000049855"/>
    </source>
</evidence>
<keyword evidence="3" id="KW-1185">Reference proteome</keyword>
<sequence length="389" mass="44897">MSVFLLALIPSLFFGTAFRYYTISQDIKELLEKNRVYVSNDDLITLTHPSLLQNLGGKLFIGVPVLILIIAYHKDFTTALIALFGIIVCTIAMGVFFPPKNYVLKKMRENLLIRKRELPIQLRNRLTDSDISHLLATISVMHITSNKTGNTTSTTTNDNMNGVLERFKEFKNEVDAGRNPNEVFSDIYREKEVKHKQNKPKILPGAPITCEFSEDEIDILGKKFAKLAHLFTRHEELGSCGIVHDTEYHLLLCELIKFRLSCIDYILNKRISSKMYFLLIKQSTTKHFYSEIDRIQKIIFPNDPKQTDDNQPYESQRLYYLSFLEEEETQKACSMIAYFMIEHIKLCLPNIKPKLSPHQSQQIKNSLKNILFQELSEVRGQVELILVGV</sequence>
<name>A0A0U1KWQ1_9FIRM</name>
<dbReference type="AlphaFoldDB" id="A0A0U1KWQ1"/>
<organism evidence="2 3">
    <name type="scientific">Sporomusa ovata</name>
    <dbReference type="NCBI Taxonomy" id="2378"/>
    <lineage>
        <taxon>Bacteria</taxon>
        <taxon>Bacillati</taxon>
        <taxon>Bacillota</taxon>
        <taxon>Negativicutes</taxon>
        <taxon>Selenomonadales</taxon>
        <taxon>Sporomusaceae</taxon>
        <taxon>Sporomusa</taxon>
    </lineage>
</organism>
<keyword evidence="1" id="KW-0812">Transmembrane</keyword>
<dbReference type="Proteomes" id="UP000049855">
    <property type="component" value="Unassembled WGS sequence"/>
</dbReference>
<proteinExistence type="predicted"/>